<sequence>MMNVRIVLLTVLVAVAGGAAWLLSHDNAEVVQTGPVILFAELASSADQVDGVTIENSEGIVFKADRKSGKWLARHLAAEQGFPVDTKALSTLISKLAQANIIERKTSKAKNYPKLGVENLAEENAQSTLVTVTQGNQSWQALVGNIAKSQRGTFVRLPGNQASLLIDQVLRPPAASADWLTEKVLPFAADGLQQVELMRNAAAPLVLARVSAGEGSWQIDTSAGNQPPIRRDQLVYPGVVGQTVAELTAFRYLAVEPYNRTRFDALTQAGTVTFTLTDNTQVFAHISEVDELGQYRIWFDTDQPGAWLSDWIFVVSGYQGRAYLVDRPALLAQ</sequence>
<dbReference type="InterPro" id="IPR025641">
    <property type="entry name" value="DUF4340"/>
</dbReference>
<evidence type="ECO:0000259" key="1">
    <source>
        <dbReference type="Pfam" id="PF14238"/>
    </source>
</evidence>
<reference evidence="2 3" key="1">
    <citation type="submission" date="2018-08" db="EMBL/GenBank/DDBJ databases">
        <title>Salinimonas sediminis sp. nov., a piezophilic bacterium isolated from a deep-sea sediment sample from the New Britain Trench.</title>
        <authorList>
            <person name="Cao J."/>
        </authorList>
    </citation>
    <scope>NUCLEOTIDE SEQUENCE [LARGE SCALE GENOMIC DNA]</scope>
    <source>
        <strain evidence="2 3">N102</strain>
    </source>
</reference>
<organism evidence="2 3">
    <name type="scientific">Salinimonas sediminis</name>
    <dbReference type="NCBI Taxonomy" id="2303538"/>
    <lineage>
        <taxon>Bacteria</taxon>
        <taxon>Pseudomonadati</taxon>
        <taxon>Pseudomonadota</taxon>
        <taxon>Gammaproteobacteria</taxon>
        <taxon>Alteromonadales</taxon>
        <taxon>Alteromonadaceae</taxon>
        <taxon>Alteromonas/Salinimonas group</taxon>
        <taxon>Salinimonas</taxon>
    </lineage>
</organism>
<dbReference type="KEGG" id="salm:D0Y50_13345"/>
<dbReference type="EMBL" id="CP031769">
    <property type="protein sequence ID" value="AXR07243.1"/>
    <property type="molecule type" value="Genomic_DNA"/>
</dbReference>
<evidence type="ECO:0000313" key="2">
    <source>
        <dbReference type="EMBL" id="AXR07243.1"/>
    </source>
</evidence>
<dbReference type="OrthoDB" id="6384455at2"/>
<protein>
    <submittedName>
        <fullName evidence="2">DUF4340 domain-containing protein</fullName>
    </submittedName>
</protein>
<keyword evidence="3" id="KW-1185">Reference proteome</keyword>
<dbReference type="AlphaFoldDB" id="A0A346NNY6"/>
<feature type="domain" description="DUF4340" evidence="1">
    <location>
        <begin position="75"/>
        <end position="251"/>
    </location>
</feature>
<dbReference type="RefSeq" id="WP_117317364.1">
    <property type="nucleotide sequence ID" value="NZ_CP031769.1"/>
</dbReference>
<accession>A0A346NNY6</accession>
<gene>
    <name evidence="2" type="ORF">D0Y50_13345</name>
</gene>
<dbReference type="Proteomes" id="UP000262073">
    <property type="component" value="Chromosome"/>
</dbReference>
<dbReference type="Pfam" id="PF14238">
    <property type="entry name" value="DUF4340"/>
    <property type="match status" value="1"/>
</dbReference>
<name>A0A346NNY6_9ALTE</name>
<proteinExistence type="predicted"/>
<evidence type="ECO:0000313" key="3">
    <source>
        <dbReference type="Proteomes" id="UP000262073"/>
    </source>
</evidence>